<dbReference type="AlphaFoldDB" id="A0A1M4YLZ6"/>
<evidence type="ECO:0000259" key="6">
    <source>
        <dbReference type="Pfam" id="PF13515"/>
    </source>
</evidence>
<feature type="transmembrane region" description="Helical" evidence="5">
    <location>
        <begin position="86"/>
        <end position="110"/>
    </location>
</feature>
<feature type="transmembrane region" description="Helical" evidence="5">
    <location>
        <begin position="261"/>
        <end position="279"/>
    </location>
</feature>
<reference evidence="8" key="1">
    <citation type="submission" date="2016-11" db="EMBL/GenBank/DDBJ databases">
        <authorList>
            <person name="Varghese N."/>
            <person name="Submissions S."/>
        </authorList>
    </citation>
    <scope>NUCLEOTIDE SEQUENCE [LARGE SCALE GENOMIC DNA]</scope>
    <source>
        <strain evidence="8">DSM 29326</strain>
    </source>
</reference>
<evidence type="ECO:0000313" key="7">
    <source>
        <dbReference type="EMBL" id="SHF06678.1"/>
    </source>
</evidence>
<dbReference type="InterPro" id="IPR049453">
    <property type="entry name" value="Memb_transporter_dom"/>
</dbReference>
<evidence type="ECO:0000256" key="4">
    <source>
        <dbReference type="ARBA" id="ARBA00023136"/>
    </source>
</evidence>
<sequence>MFQTLRDRFTDDGDPMPWRSVAVTCLAVMGPPVVAVLIFGRIGAVAFIATLAAHLAAKDSGILIGGLVTVVMGFAGLLTVGAPDMALMVATALGIMAGVAGYYGFALPVMRALITWTVFTGPIFPADDKPLLFAIFLGAMIWALGVSKLFGESGNNEPAEADSEAYALVFGAMLAAGLGISVWIGGHWFGQHGFWFPLTFVVLCVPPHGHLFGRTVKRTVGTLLGTAVALGFAWLSDATWLMIALGAICLPLGFRVLPANYTLFTALLTVAVLEVLALVSDVDRLAWERVATMGAAAVMTAALAGLGLVGLWLIRPAAIKALWAQD</sequence>
<evidence type="ECO:0000256" key="5">
    <source>
        <dbReference type="SAM" id="Phobius"/>
    </source>
</evidence>
<gene>
    <name evidence="7" type="ORF">SAMN05444339_103173</name>
</gene>
<keyword evidence="4 5" id="KW-0472">Membrane</keyword>
<evidence type="ECO:0000256" key="3">
    <source>
        <dbReference type="ARBA" id="ARBA00022989"/>
    </source>
</evidence>
<feature type="transmembrane region" description="Helical" evidence="5">
    <location>
        <begin position="291"/>
        <end position="314"/>
    </location>
</feature>
<feature type="transmembrane region" description="Helical" evidence="5">
    <location>
        <begin position="131"/>
        <end position="150"/>
    </location>
</feature>
<comment type="subcellular location">
    <subcellularLocation>
        <location evidence="1">Membrane</location>
        <topology evidence="1">Multi-pass membrane protein</topology>
    </subcellularLocation>
</comment>
<name>A0A1M4YLZ6_LOKAT</name>
<dbReference type="EMBL" id="FQUE01000003">
    <property type="protein sequence ID" value="SHF06678.1"/>
    <property type="molecule type" value="Genomic_DNA"/>
</dbReference>
<dbReference type="STRING" id="366533.SAMN05444339_103173"/>
<proteinExistence type="predicted"/>
<evidence type="ECO:0000256" key="1">
    <source>
        <dbReference type="ARBA" id="ARBA00004141"/>
    </source>
</evidence>
<feature type="transmembrane region" description="Helical" evidence="5">
    <location>
        <begin position="61"/>
        <end position="80"/>
    </location>
</feature>
<dbReference type="Pfam" id="PF13515">
    <property type="entry name" value="FUSC_2"/>
    <property type="match status" value="1"/>
</dbReference>
<dbReference type="RefSeq" id="WP_072856842.1">
    <property type="nucleotide sequence ID" value="NZ_FQUE01000003.1"/>
</dbReference>
<keyword evidence="3 5" id="KW-1133">Transmembrane helix</keyword>
<dbReference type="GO" id="GO:0016020">
    <property type="term" value="C:membrane"/>
    <property type="evidence" value="ECO:0007669"/>
    <property type="project" value="UniProtKB-SubCell"/>
</dbReference>
<evidence type="ECO:0000313" key="8">
    <source>
        <dbReference type="Proteomes" id="UP000183987"/>
    </source>
</evidence>
<keyword evidence="2 5" id="KW-0812">Transmembrane</keyword>
<feature type="transmembrane region" description="Helical" evidence="5">
    <location>
        <begin position="165"/>
        <end position="186"/>
    </location>
</feature>
<accession>A0A1M4YLZ6</accession>
<feature type="domain" description="Integral membrane bound transporter" evidence="6">
    <location>
        <begin position="183"/>
        <end position="299"/>
    </location>
</feature>
<keyword evidence="8" id="KW-1185">Reference proteome</keyword>
<dbReference type="Proteomes" id="UP000183987">
    <property type="component" value="Unassembled WGS sequence"/>
</dbReference>
<feature type="transmembrane region" description="Helical" evidence="5">
    <location>
        <begin position="193"/>
        <end position="212"/>
    </location>
</feature>
<protein>
    <submittedName>
        <fullName evidence="7">Fusaric acid resistance protein-like</fullName>
    </submittedName>
</protein>
<feature type="transmembrane region" description="Helical" evidence="5">
    <location>
        <begin position="20"/>
        <end position="49"/>
    </location>
</feature>
<evidence type="ECO:0000256" key="2">
    <source>
        <dbReference type="ARBA" id="ARBA00022692"/>
    </source>
</evidence>
<organism evidence="7 8">
    <name type="scientific">Loktanella atrilutea</name>
    <dbReference type="NCBI Taxonomy" id="366533"/>
    <lineage>
        <taxon>Bacteria</taxon>
        <taxon>Pseudomonadati</taxon>
        <taxon>Pseudomonadota</taxon>
        <taxon>Alphaproteobacteria</taxon>
        <taxon>Rhodobacterales</taxon>
        <taxon>Roseobacteraceae</taxon>
        <taxon>Loktanella</taxon>
    </lineage>
</organism>